<proteinExistence type="predicted"/>
<comment type="caution">
    <text evidence="1">The sequence shown here is derived from an EMBL/GenBank/DDBJ whole genome shotgun (WGS) entry which is preliminary data.</text>
</comment>
<organism evidence="1 2">
    <name type="scientific">Anaerovorax odorimutans</name>
    <dbReference type="NCBI Taxonomy" id="109327"/>
    <lineage>
        <taxon>Bacteria</taxon>
        <taxon>Bacillati</taxon>
        <taxon>Bacillota</taxon>
        <taxon>Clostridia</taxon>
        <taxon>Peptostreptococcales</taxon>
        <taxon>Anaerovoracaceae</taxon>
        <taxon>Anaerovorax</taxon>
    </lineage>
</organism>
<dbReference type="EMBL" id="JANFXK010000015">
    <property type="protein sequence ID" value="MCQ4637634.1"/>
    <property type="molecule type" value="Genomic_DNA"/>
</dbReference>
<keyword evidence="2" id="KW-1185">Reference proteome</keyword>
<name>A0ABT1RR09_9FIRM</name>
<reference evidence="1 2" key="1">
    <citation type="submission" date="2022-06" db="EMBL/GenBank/DDBJ databases">
        <title>Isolation of gut microbiota from human fecal samples.</title>
        <authorList>
            <person name="Pamer E.G."/>
            <person name="Barat B."/>
            <person name="Waligurski E."/>
            <person name="Medina S."/>
            <person name="Paddock L."/>
            <person name="Mostad J."/>
        </authorList>
    </citation>
    <scope>NUCLEOTIDE SEQUENCE [LARGE SCALE GENOMIC DNA]</scope>
    <source>
        <strain evidence="1 2">SL.3.17</strain>
    </source>
</reference>
<gene>
    <name evidence="1" type="ORF">NE619_12945</name>
</gene>
<evidence type="ECO:0000313" key="1">
    <source>
        <dbReference type="EMBL" id="MCQ4637634.1"/>
    </source>
</evidence>
<evidence type="ECO:0000313" key="2">
    <source>
        <dbReference type="Proteomes" id="UP001524502"/>
    </source>
</evidence>
<accession>A0ABT1RR09</accession>
<protein>
    <submittedName>
        <fullName evidence="1">Uncharacterized protein</fullName>
    </submittedName>
</protein>
<sequence length="44" mass="4920">MGEQAECLLIFEGGEARYPAVLLARCNYNCCSYAKLWALGYLKS</sequence>
<dbReference type="Proteomes" id="UP001524502">
    <property type="component" value="Unassembled WGS sequence"/>
</dbReference>